<sequence length="190" mass="21504">MSIRKVSTRTGINRSTLQLYFKKFDSLPSPDHSLKNPCHGNQVLSVQQEEELADYLIATSEEVEETKESVNQISEESLYQQMENFSNLLRNKEDDKIIVHYQECTVNHLFVRPSSEQYRIPLLKELITRRMKTLSTDFCNFDTVEDATRSNVNDSQTMVTNTVATTNLPPSSSHSAGHQAQTSSSVGTAK</sequence>
<feature type="region of interest" description="Disordered" evidence="1">
    <location>
        <begin position="164"/>
        <end position="190"/>
    </location>
</feature>
<proteinExistence type="predicted"/>
<dbReference type="EMBL" id="CAKKLH010000252">
    <property type="protein sequence ID" value="CAH0107072.1"/>
    <property type="molecule type" value="Genomic_DNA"/>
</dbReference>
<name>A0A8J2WJQ2_9CRUS</name>
<dbReference type="AlphaFoldDB" id="A0A8J2WJQ2"/>
<comment type="caution">
    <text evidence="2">The sequence shown here is derived from an EMBL/GenBank/DDBJ whole genome shotgun (WGS) entry which is preliminary data.</text>
</comment>
<organism evidence="2 3">
    <name type="scientific">Daphnia galeata</name>
    <dbReference type="NCBI Taxonomy" id="27404"/>
    <lineage>
        <taxon>Eukaryota</taxon>
        <taxon>Metazoa</taxon>
        <taxon>Ecdysozoa</taxon>
        <taxon>Arthropoda</taxon>
        <taxon>Crustacea</taxon>
        <taxon>Branchiopoda</taxon>
        <taxon>Diplostraca</taxon>
        <taxon>Cladocera</taxon>
        <taxon>Anomopoda</taxon>
        <taxon>Daphniidae</taxon>
        <taxon>Daphnia</taxon>
    </lineage>
</organism>
<accession>A0A8J2WJQ2</accession>
<gene>
    <name evidence="2" type="ORF">DGAL_LOCUS10357</name>
</gene>
<evidence type="ECO:0000256" key="1">
    <source>
        <dbReference type="SAM" id="MobiDB-lite"/>
    </source>
</evidence>
<reference evidence="2" key="1">
    <citation type="submission" date="2021-11" db="EMBL/GenBank/DDBJ databases">
        <authorList>
            <person name="Schell T."/>
        </authorList>
    </citation>
    <scope>NUCLEOTIDE SEQUENCE</scope>
    <source>
        <strain evidence="2">M5</strain>
    </source>
</reference>
<evidence type="ECO:0000313" key="2">
    <source>
        <dbReference type="EMBL" id="CAH0107072.1"/>
    </source>
</evidence>
<evidence type="ECO:0000313" key="3">
    <source>
        <dbReference type="Proteomes" id="UP000789390"/>
    </source>
</evidence>
<dbReference type="Proteomes" id="UP000789390">
    <property type="component" value="Unassembled WGS sequence"/>
</dbReference>
<protein>
    <submittedName>
        <fullName evidence="2">Uncharacterized protein</fullName>
    </submittedName>
</protein>
<keyword evidence="3" id="KW-1185">Reference proteome</keyword>